<evidence type="ECO:0000313" key="3">
    <source>
        <dbReference type="Proteomes" id="UP000006552"/>
    </source>
</evidence>
<dbReference type="Proteomes" id="UP000006552">
    <property type="component" value="Chromosome"/>
</dbReference>
<sequence>MVVVAVHGAAIVREGRSGRVGILASAKSIPDRAGVFESPRLPRDNDSTWSFRGSSRDEQAGSRAARPARRRGATYQRAARAGVSGAGTEDLSVDLRPLCTRIHARERAPAHRPSPRSQPRPQPARRQQLGAALLVLPRSRAFATPGFRRPYGRGRGRIPGHAPAVRGPQIAARGT</sequence>
<keyword evidence="3" id="KW-1185">Reference proteome</keyword>
<protein>
    <submittedName>
        <fullName evidence="2">Uncharacterized protein</fullName>
    </submittedName>
</protein>
<organism evidence="2 3">
    <name type="scientific">Aromatoleum aromaticum (strain DSM 19018 / LMG 30748 / EbN1)</name>
    <name type="common">Azoarcus sp. (strain EbN1)</name>
    <dbReference type="NCBI Taxonomy" id="76114"/>
    <lineage>
        <taxon>Bacteria</taxon>
        <taxon>Pseudomonadati</taxon>
        <taxon>Pseudomonadota</taxon>
        <taxon>Betaproteobacteria</taxon>
        <taxon>Rhodocyclales</taxon>
        <taxon>Rhodocyclaceae</taxon>
        <taxon>Aromatoleum</taxon>
    </lineage>
</organism>
<name>Q5P8W2_AROAE</name>
<feature type="region of interest" description="Disordered" evidence="1">
    <location>
        <begin position="34"/>
        <end position="90"/>
    </location>
</feature>
<dbReference type="AlphaFoldDB" id="Q5P8W2"/>
<reference evidence="2 3" key="1">
    <citation type="journal article" date="2005" name="Arch. Microbiol.">
        <title>The genome sequence of an anaerobic aromatic-degrading denitrifying bacterium, strain EbN1.</title>
        <authorList>
            <person name="Rabus R."/>
            <person name="Kube M."/>
            <person name="Heider J."/>
            <person name="Beck A."/>
            <person name="Heitmann K."/>
            <person name="Widdel F."/>
            <person name="Reinhardt R."/>
        </authorList>
    </citation>
    <scope>NUCLEOTIDE SEQUENCE [LARGE SCALE GENOMIC DNA]</scope>
    <source>
        <strain evidence="2 3">EbN1</strain>
    </source>
</reference>
<proteinExistence type="predicted"/>
<dbReference type="KEGG" id="eba:ebA229"/>
<gene>
    <name evidence="2" type="ORF">ebA229</name>
</gene>
<feature type="region of interest" description="Disordered" evidence="1">
    <location>
        <begin position="144"/>
        <end position="175"/>
    </location>
</feature>
<feature type="region of interest" description="Disordered" evidence="1">
    <location>
        <begin position="102"/>
        <end position="126"/>
    </location>
</feature>
<dbReference type="EMBL" id="CR555306">
    <property type="protein sequence ID" value="CAI06247.1"/>
    <property type="molecule type" value="Genomic_DNA"/>
</dbReference>
<accession>Q5P8W2</accession>
<evidence type="ECO:0000256" key="1">
    <source>
        <dbReference type="SAM" id="MobiDB-lite"/>
    </source>
</evidence>
<evidence type="ECO:0000313" key="2">
    <source>
        <dbReference type="EMBL" id="CAI06247.1"/>
    </source>
</evidence>
<dbReference type="HOGENOM" id="CLU_1529519_0_0_4"/>